<keyword evidence="4" id="KW-1185">Reference proteome</keyword>
<sequence length="822" mass="93141">MNLQTLADGNAEFEIIASSKYQEPDSIPSSPVSAKSRSRDGSASEDDSCADGIGDWDHLSLNSSFGVSSQVLIRDDTTLEPNFHQFCPNPVTLYQEICKFRVQINVPGFDELTVFVGNRSRSRVFQLSPPQNDHRYHIIVTVEVEHETTRVIVRSPLQVLNDLPLPVNVCFKKSIIEMLGTSLGELQARVVSPVNPFEAHVPMITLQPDQVFTIPLTVAYHSSLHIQPAAADYGISEIGVWWKEVLNSTRSHLLVCKSKVHNEQDITAAVTMREGIKLSSAQWEGLGGVLPNYTLCFSPPLAIHNHLPCTLMLTHPALTQPLTLDPGAQTMLYKVNLNEKVYLEVQVCNYLGSDWDGTLEIGAERGDDHRILTLSHGDGDARRKLELTLYTVREGSTSVYVYSPYWIVNKTGLPLHIRGARSKNVYDLNGPEEIILFRYKRNYPHKLKIRVVESDWSRRWSCEAVGSCGVVVCTDKTRDKKYRLLARVKQSTLFAQSKSEGNSSGKIHLTKIVTLMPYFLVRNLTTRPLKFMQENDRIELWYDIHPQQCIPFWPDSEDMHMVVRYQNQQIRSQHFHFNSIHTTVLRMEKGRALSVNVNGVGSDNPVVITFDKYQVGDAPVRIENWCEDVHLRIHQRGSNQTHLLAPYQSQLYTWDDPTLPRELLWNIYNRKSDDIAAVINMDDHGSKYVMITSLKPSMVRAKSQSSMGTPKTRPKKIGQRHRAKTVASSSSTDSEEDIDERGSSQLLMPNQPNKTRKEKILVYWVSYKQGGQRILLFTQSDRMAASARLPMERATLELCLAMEKIGLSLVSLISFLCQRKAD</sequence>
<evidence type="ECO:0000259" key="2">
    <source>
        <dbReference type="Pfam" id="PF25036"/>
    </source>
</evidence>
<dbReference type="GO" id="GO:0045053">
    <property type="term" value="P:protein retention in Golgi apparatus"/>
    <property type="evidence" value="ECO:0007669"/>
    <property type="project" value="TreeGrafter"/>
</dbReference>
<evidence type="ECO:0000313" key="3">
    <source>
        <dbReference type="EMBL" id="KAK7084545.1"/>
    </source>
</evidence>
<evidence type="ECO:0000256" key="1">
    <source>
        <dbReference type="SAM" id="MobiDB-lite"/>
    </source>
</evidence>
<organism evidence="3 4">
    <name type="scientific">Halocaridina rubra</name>
    <name type="common">Hawaiian red shrimp</name>
    <dbReference type="NCBI Taxonomy" id="373956"/>
    <lineage>
        <taxon>Eukaryota</taxon>
        <taxon>Metazoa</taxon>
        <taxon>Ecdysozoa</taxon>
        <taxon>Arthropoda</taxon>
        <taxon>Crustacea</taxon>
        <taxon>Multicrustacea</taxon>
        <taxon>Malacostraca</taxon>
        <taxon>Eumalacostraca</taxon>
        <taxon>Eucarida</taxon>
        <taxon>Decapoda</taxon>
        <taxon>Pleocyemata</taxon>
        <taxon>Caridea</taxon>
        <taxon>Atyoidea</taxon>
        <taxon>Atyidae</taxon>
        <taxon>Halocaridina</taxon>
    </lineage>
</organism>
<dbReference type="AlphaFoldDB" id="A0AAN8XUJ8"/>
<dbReference type="Proteomes" id="UP001381693">
    <property type="component" value="Unassembled WGS sequence"/>
</dbReference>
<feature type="region of interest" description="Disordered" evidence="1">
    <location>
        <begin position="699"/>
        <end position="751"/>
    </location>
</feature>
<feature type="domain" description="Vacuolar protein sorting-associated protein 13 VPS13 adaptor binding" evidence="2">
    <location>
        <begin position="100"/>
        <end position="659"/>
    </location>
</feature>
<evidence type="ECO:0000313" key="4">
    <source>
        <dbReference type="Proteomes" id="UP001381693"/>
    </source>
</evidence>
<comment type="caution">
    <text evidence="3">The sequence shown here is derived from an EMBL/GenBank/DDBJ whole genome shotgun (WGS) entry which is preliminary data.</text>
</comment>
<feature type="compositionally biased region" description="Basic residues" evidence="1">
    <location>
        <begin position="712"/>
        <end position="724"/>
    </location>
</feature>
<dbReference type="PANTHER" id="PTHR16166">
    <property type="entry name" value="VACUOLAR PROTEIN SORTING-ASSOCIATED PROTEIN VPS13"/>
    <property type="match status" value="1"/>
</dbReference>
<dbReference type="InterPro" id="IPR009543">
    <property type="entry name" value="VPS13_VAB"/>
</dbReference>
<dbReference type="InterPro" id="IPR026847">
    <property type="entry name" value="VPS13"/>
</dbReference>
<name>A0AAN8XUJ8_HALRR</name>
<accession>A0AAN8XUJ8</accession>
<feature type="region of interest" description="Disordered" evidence="1">
    <location>
        <begin position="17"/>
        <end position="49"/>
    </location>
</feature>
<protein>
    <recommendedName>
        <fullName evidence="2">Vacuolar protein sorting-associated protein 13 VPS13 adaptor binding domain-containing protein</fullName>
    </recommendedName>
</protein>
<reference evidence="3 4" key="1">
    <citation type="submission" date="2023-11" db="EMBL/GenBank/DDBJ databases">
        <title>Halocaridina rubra genome assembly.</title>
        <authorList>
            <person name="Smith C."/>
        </authorList>
    </citation>
    <scope>NUCLEOTIDE SEQUENCE [LARGE SCALE GENOMIC DNA]</scope>
    <source>
        <strain evidence="3">EP-1</strain>
        <tissue evidence="3">Whole</tissue>
    </source>
</reference>
<dbReference type="PANTHER" id="PTHR16166:SF146">
    <property type="entry name" value="VACUOLAR PROTEIN SORTING-ASSOCIATED PROTEIN 13A-LIKE ISOFORM X1"/>
    <property type="match status" value="1"/>
</dbReference>
<dbReference type="EMBL" id="JAXCGZ010002054">
    <property type="protein sequence ID" value="KAK7084545.1"/>
    <property type="molecule type" value="Genomic_DNA"/>
</dbReference>
<dbReference type="Pfam" id="PF25036">
    <property type="entry name" value="VPS13_VAB"/>
    <property type="match status" value="1"/>
</dbReference>
<proteinExistence type="predicted"/>
<gene>
    <name evidence="3" type="ORF">SK128_022286</name>
</gene>
<dbReference type="GO" id="GO:0006623">
    <property type="term" value="P:protein targeting to vacuole"/>
    <property type="evidence" value="ECO:0007669"/>
    <property type="project" value="TreeGrafter"/>
</dbReference>